<comment type="caution">
    <text evidence="11">The sequence shown here is derived from an EMBL/GenBank/DDBJ whole genome shotgun (WGS) entry which is preliminary data.</text>
</comment>
<dbReference type="PANTHER" id="PTHR30093:SF44">
    <property type="entry name" value="TYPE II SECRETION SYSTEM CORE PROTEIN G"/>
    <property type="match status" value="1"/>
</dbReference>
<proteinExistence type="predicted"/>
<dbReference type="SUPFAM" id="SSF54523">
    <property type="entry name" value="Pili subunits"/>
    <property type="match status" value="1"/>
</dbReference>
<keyword evidence="4" id="KW-0378">Hydrolase</keyword>
<feature type="domain" description="Fibronectin type-III" evidence="10">
    <location>
        <begin position="522"/>
        <end position="626"/>
    </location>
</feature>
<keyword evidence="3 9" id="KW-0812">Transmembrane</keyword>
<dbReference type="GO" id="GO:0016020">
    <property type="term" value="C:membrane"/>
    <property type="evidence" value="ECO:0007669"/>
    <property type="project" value="UniProtKB-SubCell"/>
</dbReference>
<evidence type="ECO:0000256" key="2">
    <source>
        <dbReference type="ARBA" id="ARBA00022481"/>
    </source>
</evidence>
<evidence type="ECO:0000313" key="11">
    <source>
        <dbReference type="EMBL" id="OGE02735.1"/>
    </source>
</evidence>
<dbReference type="SUPFAM" id="SSF51445">
    <property type="entry name" value="(Trans)glycosidases"/>
    <property type="match status" value="1"/>
</dbReference>
<keyword evidence="2" id="KW-0488">Methylation</keyword>
<evidence type="ECO:0000259" key="10">
    <source>
        <dbReference type="PROSITE" id="PS50853"/>
    </source>
</evidence>
<dbReference type="InterPro" id="IPR003961">
    <property type="entry name" value="FN3_dom"/>
</dbReference>
<dbReference type="Gene3D" id="3.20.20.80">
    <property type="entry name" value="Glycosidases"/>
    <property type="match status" value="1"/>
</dbReference>
<keyword evidence="6 9" id="KW-0472">Membrane</keyword>
<dbReference type="InterPro" id="IPR012902">
    <property type="entry name" value="N_methyl_site"/>
</dbReference>
<feature type="region of interest" description="Disordered" evidence="8">
    <location>
        <begin position="614"/>
        <end position="647"/>
    </location>
</feature>
<dbReference type="GO" id="GO:0004565">
    <property type="term" value="F:beta-galactosidase activity"/>
    <property type="evidence" value="ECO:0007669"/>
    <property type="project" value="InterPro"/>
</dbReference>
<evidence type="ECO:0000256" key="9">
    <source>
        <dbReference type="SAM" id="Phobius"/>
    </source>
</evidence>
<dbReference type="STRING" id="1797737.A2196_03405"/>
<dbReference type="Proteomes" id="UP000176751">
    <property type="component" value="Unassembled WGS sequence"/>
</dbReference>
<evidence type="ECO:0000256" key="3">
    <source>
        <dbReference type="ARBA" id="ARBA00022692"/>
    </source>
</evidence>
<dbReference type="Gene3D" id="3.30.700.10">
    <property type="entry name" value="Glycoprotein, Type 4 Pilin"/>
    <property type="match status" value="1"/>
</dbReference>
<gene>
    <name evidence="11" type="ORF">A2196_03405</name>
</gene>
<dbReference type="GO" id="GO:0009341">
    <property type="term" value="C:beta-galactosidase complex"/>
    <property type="evidence" value="ECO:0007669"/>
    <property type="project" value="InterPro"/>
</dbReference>
<reference evidence="11 12" key="1">
    <citation type="journal article" date="2016" name="Nat. Commun.">
        <title>Thousands of microbial genomes shed light on interconnected biogeochemical processes in an aquifer system.</title>
        <authorList>
            <person name="Anantharaman K."/>
            <person name="Brown C.T."/>
            <person name="Hug L.A."/>
            <person name="Sharon I."/>
            <person name="Castelle C.J."/>
            <person name="Probst A.J."/>
            <person name="Thomas B.C."/>
            <person name="Singh A."/>
            <person name="Wilkins M.J."/>
            <person name="Karaoz U."/>
            <person name="Brodie E.L."/>
            <person name="Williams K.H."/>
            <person name="Hubbard S.S."/>
            <person name="Banfield J.F."/>
        </authorList>
    </citation>
    <scope>NUCLEOTIDE SEQUENCE [LARGE SCALE GENOMIC DNA]</scope>
</reference>
<dbReference type="Pfam" id="PF02449">
    <property type="entry name" value="Glyco_hydro_42"/>
    <property type="match status" value="1"/>
</dbReference>
<dbReference type="PANTHER" id="PTHR30093">
    <property type="entry name" value="GENERAL SECRETION PATHWAY PROTEIN G"/>
    <property type="match status" value="1"/>
</dbReference>
<evidence type="ECO:0000256" key="6">
    <source>
        <dbReference type="ARBA" id="ARBA00023136"/>
    </source>
</evidence>
<dbReference type="GO" id="GO:0005975">
    <property type="term" value="P:carbohydrate metabolic process"/>
    <property type="evidence" value="ECO:0007669"/>
    <property type="project" value="InterPro"/>
</dbReference>
<accession>A0A1F5HFD7</accession>
<dbReference type="CDD" id="cd00063">
    <property type="entry name" value="FN3"/>
    <property type="match status" value="1"/>
</dbReference>
<dbReference type="Gene3D" id="2.60.40.10">
    <property type="entry name" value="Immunoglobulins"/>
    <property type="match status" value="1"/>
</dbReference>
<dbReference type="AlphaFoldDB" id="A0A1F5HFD7"/>
<dbReference type="InterPro" id="IPR013783">
    <property type="entry name" value="Ig-like_fold"/>
</dbReference>
<dbReference type="InterPro" id="IPR036116">
    <property type="entry name" value="FN3_sf"/>
</dbReference>
<evidence type="ECO:0000256" key="7">
    <source>
        <dbReference type="ARBA" id="ARBA00023295"/>
    </source>
</evidence>
<organism evidence="11 12">
    <name type="scientific">Candidatus Curtissbacteria bacterium RIFOXYA1_FULL_41_14</name>
    <dbReference type="NCBI Taxonomy" id="1797737"/>
    <lineage>
        <taxon>Bacteria</taxon>
        <taxon>Candidatus Curtissiibacteriota</taxon>
    </lineage>
</organism>
<feature type="transmembrane region" description="Helical" evidence="9">
    <location>
        <begin position="12"/>
        <end position="37"/>
    </location>
</feature>
<evidence type="ECO:0000256" key="5">
    <source>
        <dbReference type="ARBA" id="ARBA00022989"/>
    </source>
</evidence>
<keyword evidence="7" id="KW-0326">Glycosidase</keyword>
<dbReference type="InterPro" id="IPR017853">
    <property type="entry name" value="GH"/>
</dbReference>
<dbReference type="Pfam" id="PF07963">
    <property type="entry name" value="N_methyl"/>
    <property type="match status" value="1"/>
</dbReference>
<keyword evidence="5 9" id="KW-1133">Transmembrane helix</keyword>
<evidence type="ECO:0000313" key="12">
    <source>
        <dbReference type="Proteomes" id="UP000176751"/>
    </source>
</evidence>
<dbReference type="InterPro" id="IPR045584">
    <property type="entry name" value="Pilin-like"/>
</dbReference>
<dbReference type="InterPro" id="IPR013529">
    <property type="entry name" value="Glyco_hydro_42_N"/>
</dbReference>
<dbReference type="EMBL" id="MFCA01000010">
    <property type="protein sequence ID" value="OGE02735.1"/>
    <property type="molecule type" value="Genomic_DNA"/>
</dbReference>
<evidence type="ECO:0000256" key="4">
    <source>
        <dbReference type="ARBA" id="ARBA00022801"/>
    </source>
</evidence>
<name>A0A1F5HFD7_9BACT</name>
<sequence>MFFGKMDGKLKQAFTLIEILVAISIIGILVGFGTVAFDNALEKGRDTKRKNDLTAVKAALTLYYYDHHQYPAPAGGESSSDSTQDTNWITELVSGDYINQLPVDPTQAGIIGNLAQLPKQFLKKENVKQVPQEGQVAALSTLYFGTFANTGTTGFEKDPKVGSGQICSPTITHCAGYMLRQKWARIEQTDDNFNWTYLDGAITALKDAGKKAMLRISAGPFSPDWLRTQKNIPTWCWYDDVGDAPEGNSYNCFPWILNDTYRAEIKELEQALYNHFTVERPDLGAAIAVVSILAPKHGKTPEFSVVQFPNNIIYQDPAVSGVPIGSYAETTPEVSQILALPTSRFTDQGYTNNALFTKLRGYIDDAYAAMPTWYIAVMHATSSDPNSTKGPSPISLVQNDYNHIINSGYLGRVAMGFTWLMPTTSPKFPQNQTVYNDVKQNFYEAHDGIVGWQYDPLGAPPADDVELEAWCDLAVPTGGKWGEAGENRWPSADLAAVAADPYCGQAPTPTPTPVPSPSPGIPPAPVLVSPADGATGVSTSPTLAWNASTGADTYRVQVTTDMVVACNTLWSTPVLSEDVTAPTTSYAVGGLSVNTQYRWKVRAQNTAGNSAWRCRSFTTGTSSPPPEPSSTPFPSSTPEASVTPAPTPSEGVSNYLYEIFDNGQSFVLWAKLENDNDAEISGHSAATCNETPPPGYNFCLKN</sequence>
<dbReference type="NCBIfam" id="TIGR02532">
    <property type="entry name" value="IV_pilin_GFxxxE"/>
    <property type="match status" value="1"/>
</dbReference>
<protein>
    <recommendedName>
        <fullName evidence="10">Fibronectin type-III domain-containing protein</fullName>
    </recommendedName>
</protein>
<dbReference type="PROSITE" id="PS50853">
    <property type="entry name" value="FN3"/>
    <property type="match status" value="1"/>
</dbReference>
<evidence type="ECO:0000256" key="1">
    <source>
        <dbReference type="ARBA" id="ARBA00004167"/>
    </source>
</evidence>
<evidence type="ECO:0000256" key="8">
    <source>
        <dbReference type="SAM" id="MobiDB-lite"/>
    </source>
</evidence>
<comment type="subcellular location">
    <subcellularLocation>
        <location evidence="1">Membrane</location>
        <topology evidence="1">Single-pass membrane protein</topology>
    </subcellularLocation>
</comment>
<dbReference type="SUPFAM" id="SSF49265">
    <property type="entry name" value="Fibronectin type III"/>
    <property type="match status" value="1"/>
</dbReference>